<dbReference type="OrthoDB" id="4912193at2759"/>
<gene>
    <name evidence="2" type="ORF">TARUN_1286</name>
</gene>
<reference evidence="2 3" key="1">
    <citation type="journal article" date="2018" name="PLoS Pathog.">
        <title>Evolution of structural diversity of trichothecenes, a family of toxins produced by plant pathogenic and entomopathogenic fungi.</title>
        <authorList>
            <person name="Proctor R.H."/>
            <person name="McCormick S.P."/>
            <person name="Kim H.S."/>
            <person name="Cardoza R.E."/>
            <person name="Stanley A.M."/>
            <person name="Lindo L."/>
            <person name="Kelly A."/>
            <person name="Brown D.W."/>
            <person name="Lee T."/>
            <person name="Vaughan M.M."/>
            <person name="Alexander N.J."/>
            <person name="Busman M."/>
            <person name="Gutierrez S."/>
        </authorList>
    </citation>
    <scope>NUCLEOTIDE SEQUENCE [LARGE SCALE GENOMIC DNA]</scope>
    <source>
        <strain evidence="2 3">IBT 40837</strain>
    </source>
</reference>
<keyword evidence="1" id="KW-0732">Signal</keyword>
<feature type="signal peptide" evidence="1">
    <location>
        <begin position="1"/>
        <end position="17"/>
    </location>
</feature>
<evidence type="ECO:0000313" key="3">
    <source>
        <dbReference type="Proteomes" id="UP000266272"/>
    </source>
</evidence>
<name>A0A395NXW3_TRIAR</name>
<feature type="chain" id="PRO_5017262949" evidence="1">
    <location>
        <begin position="18"/>
        <end position="160"/>
    </location>
</feature>
<dbReference type="EMBL" id="PXOA01000079">
    <property type="protein sequence ID" value="RFU80915.1"/>
    <property type="molecule type" value="Genomic_DNA"/>
</dbReference>
<proteinExistence type="predicted"/>
<evidence type="ECO:0000313" key="2">
    <source>
        <dbReference type="EMBL" id="RFU80915.1"/>
    </source>
</evidence>
<dbReference type="AlphaFoldDB" id="A0A395NXW3"/>
<organism evidence="2 3">
    <name type="scientific">Trichoderma arundinaceum</name>
    <dbReference type="NCBI Taxonomy" id="490622"/>
    <lineage>
        <taxon>Eukaryota</taxon>
        <taxon>Fungi</taxon>
        <taxon>Dikarya</taxon>
        <taxon>Ascomycota</taxon>
        <taxon>Pezizomycotina</taxon>
        <taxon>Sordariomycetes</taxon>
        <taxon>Hypocreomycetidae</taxon>
        <taxon>Hypocreales</taxon>
        <taxon>Hypocreaceae</taxon>
        <taxon>Trichoderma</taxon>
    </lineage>
</organism>
<protein>
    <submittedName>
        <fullName evidence="2">Uncharacterized protein</fullName>
    </submittedName>
</protein>
<comment type="caution">
    <text evidence="2">The sequence shown here is derived from an EMBL/GenBank/DDBJ whole genome shotgun (WGS) entry which is preliminary data.</text>
</comment>
<dbReference type="Proteomes" id="UP000266272">
    <property type="component" value="Unassembled WGS sequence"/>
</dbReference>
<accession>A0A395NXW3</accession>
<keyword evidence="3" id="KW-1185">Reference proteome</keyword>
<sequence>MFSSKLFLLLLSSLSSAAVIPRDYDVPAGYCCFSLTDASNGKTVQQNKEYGFLYFDASQPKGWYCFNTANSRPILWDDFNNACIITWDGHFQCLDPTPGDDTWTLGGSNLLLSHNSSPTYQACPNQGGGEIISSGATAAGCRNIQLKATGLKGTCSSFTA</sequence>
<evidence type="ECO:0000256" key="1">
    <source>
        <dbReference type="SAM" id="SignalP"/>
    </source>
</evidence>